<comment type="similarity">
    <text evidence="3">Belongs to the choline/ethanolamine kinase family.</text>
</comment>
<evidence type="ECO:0000313" key="6">
    <source>
        <dbReference type="WBParaSite" id="ACOC_0000682401-mRNA-1"/>
    </source>
</evidence>
<proteinExistence type="inferred from homology"/>
<dbReference type="AlphaFoldDB" id="A0A0R3PNX1"/>
<evidence type="ECO:0000256" key="3">
    <source>
        <dbReference type="ARBA" id="ARBA00038211"/>
    </source>
</evidence>
<evidence type="ECO:0000313" key="4">
    <source>
        <dbReference type="EMBL" id="VDM58410.1"/>
    </source>
</evidence>
<dbReference type="EMBL" id="UYYA01003981">
    <property type="protein sequence ID" value="VDM58410.1"/>
    <property type="molecule type" value="Genomic_DNA"/>
</dbReference>
<organism evidence="6">
    <name type="scientific">Angiostrongylus costaricensis</name>
    <name type="common">Nematode worm</name>
    <dbReference type="NCBI Taxonomy" id="334426"/>
    <lineage>
        <taxon>Eukaryota</taxon>
        <taxon>Metazoa</taxon>
        <taxon>Ecdysozoa</taxon>
        <taxon>Nematoda</taxon>
        <taxon>Chromadorea</taxon>
        <taxon>Rhabditida</taxon>
        <taxon>Rhabditina</taxon>
        <taxon>Rhabditomorpha</taxon>
        <taxon>Strongyloidea</taxon>
        <taxon>Metastrongylidae</taxon>
        <taxon>Angiostrongylus</taxon>
    </lineage>
</organism>
<dbReference type="GO" id="GO:0006646">
    <property type="term" value="P:phosphatidylethanolamine biosynthetic process"/>
    <property type="evidence" value="ECO:0007669"/>
    <property type="project" value="TreeGrafter"/>
</dbReference>
<reference evidence="4 5" key="2">
    <citation type="submission" date="2018-11" db="EMBL/GenBank/DDBJ databases">
        <authorList>
            <consortium name="Pathogen Informatics"/>
        </authorList>
    </citation>
    <scope>NUCLEOTIDE SEQUENCE [LARGE SCALE GENOMIC DNA]</scope>
    <source>
        <strain evidence="4 5">Costa Rica</strain>
    </source>
</reference>
<evidence type="ECO:0000256" key="1">
    <source>
        <dbReference type="ARBA" id="ARBA00023209"/>
    </source>
</evidence>
<gene>
    <name evidence="4" type="ORF">ACOC_LOCUS6825</name>
</gene>
<reference evidence="6" key="1">
    <citation type="submission" date="2016-03" db="UniProtKB">
        <authorList>
            <consortium name="WormBaseParasite"/>
        </authorList>
    </citation>
    <scope>IDENTIFICATION</scope>
</reference>
<name>A0A0R3PNX1_ANGCS</name>
<dbReference type="Gene3D" id="3.90.1200.10">
    <property type="match status" value="1"/>
</dbReference>
<dbReference type="PANTHER" id="PTHR22603:SF93">
    <property type="entry name" value="RE24176P"/>
    <property type="match status" value="1"/>
</dbReference>
<evidence type="ECO:0000313" key="5">
    <source>
        <dbReference type="Proteomes" id="UP000267027"/>
    </source>
</evidence>
<keyword evidence="1" id="KW-0594">Phospholipid biosynthesis</keyword>
<keyword evidence="5" id="KW-1185">Reference proteome</keyword>
<dbReference type="Proteomes" id="UP000267027">
    <property type="component" value="Unassembled WGS sequence"/>
</dbReference>
<keyword evidence="2" id="KW-1208">Phospholipid metabolism</keyword>
<dbReference type="GO" id="GO:0005737">
    <property type="term" value="C:cytoplasm"/>
    <property type="evidence" value="ECO:0007669"/>
    <property type="project" value="TreeGrafter"/>
</dbReference>
<dbReference type="CDD" id="cd05156">
    <property type="entry name" value="ChoK_euk"/>
    <property type="match status" value="1"/>
</dbReference>
<keyword evidence="1" id="KW-0444">Lipid biosynthesis</keyword>
<dbReference type="OMA" id="EAPYYKI"/>
<dbReference type="Gene3D" id="3.30.200.20">
    <property type="entry name" value="Phosphorylase Kinase, domain 1"/>
    <property type="match status" value="1"/>
</dbReference>
<dbReference type="GO" id="GO:0004305">
    <property type="term" value="F:ethanolamine kinase activity"/>
    <property type="evidence" value="ECO:0007669"/>
    <property type="project" value="TreeGrafter"/>
</dbReference>
<keyword evidence="1" id="KW-0443">Lipid metabolism</keyword>
<dbReference type="PANTHER" id="PTHR22603">
    <property type="entry name" value="CHOLINE/ETHANOALAMINE KINASE"/>
    <property type="match status" value="1"/>
</dbReference>
<sequence>MGSIPRPRFAKPSIPRGRNFYKNIFKGGEVKLVLLFLLQEVFSKFNATQTASLEILSRTRYLCAKYLGGAWTRVGLRQFHIRPVTGGMSNLLFFVELAPNVESLGTEARQALLRIQCQTDLSHLVSESVVFTLLSERSLGPRLLGVFPGGRFEQFIPSRPLQCREISLPALIAPMLARVHTLDVPIPKDPQVMTSARGWLAKFRQSTRGALPIDIRCTAARVPSNSYPSSVTCDELEKELDFVEAFLVKSKSPVVFSHNDLQEGNVLLFDGYDVANDGSISARSDDVISTDPLVLIDFEYCSYNYRGFDLGNHFSEYGYDYNCDEAPYYKIYGEMFEVTHERQNFCAAYLDEVYKMRDSGGNPNFPSDLVTGDRDADLSRLITESTLFMAVANIFWSCWALVNAEDSVINFDYASYARDRLALYYHQKKALQNYVDLN</sequence>
<dbReference type="OrthoDB" id="3649325at2759"/>
<dbReference type="InterPro" id="IPR011009">
    <property type="entry name" value="Kinase-like_dom_sf"/>
</dbReference>
<dbReference type="SUPFAM" id="SSF56112">
    <property type="entry name" value="Protein kinase-like (PK-like)"/>
    <property type="match status" value="1"/>
</dbReference>
<dbReference type="GO" id="GO:0004103">
    <property type="term" value="F:choline kinase activity"/>
    <property type="evidence" value="ECO:0007669"/>
    <property type="project" value="TreeGrafter"/>
</dbReference>
<evidence type="ECO:0000256" key="2">
    <source>
        <dbReference type="ARBA" id="ARBA00023264"/>
    </source>
</evidence>
<accession>A0A0R3PNX1</accession>
<dbReference type="WBParaSite" id="ACOC_0000682401-mRNA-1">
    <property type="protein sequence ID" value="ACOC_0000682401-mRNA-1"/>
    <property type="gene ID" value="ACOC_0000682401"/>
</dbReference>
<protein>
    <submittedName>
        <fullName evidence="6">Choline/ethanolamine kinase</fullName>
    </submittedName>
</protein>
<dbReference type="Pfam" id="PF01633">
    <property type="entry name" value="Choline_kinase"/>
    <property type="match status" value="1"/>
</dbReference>
<dbReference type="STRING" id="334426.A0A0R3PNX1"/>